<organism evidence="1 2">
    <name type="scientific">Erwinia phage vB_EamM_Yoloswag</name>
    <dbReference type="NCBI Taxonomy" id="1958956"/>
    <lineage>
        <taxon>Viruses</taxon>
        <taxon>Duplodnaviria</taxon>
        <taxon>Heunggongvirae</taxon>
        <taxon>Uroviricota</taxon>
        <taxon>Caudoviricetes</taxon>
        <taxon>Yoloswagvirus</taxon>
        <taxon>Yoloswagvirus yoloswag</taxon>
    </lineage>
</organism>
<dbReference type="Gene3D" id="3.10.310.30">
    <property type="match status" value="1"/>
</dbReference>
<proteinExistence type="predicted"/>
<dbReference type="InterPro" id="IPR038763">
    <property type="entry name" value="DHH_sf"/>
</dbReference>
<gene>
    <name evidence="1" type="ORF">YOLOSWAG_157</name>
</gene>
<dbReference type="Proteomes" id="UP000221250">
    <property type="component" value="Segment"/>
</dbReference>
<protein>
    <submittedName>
        <fullName evidence="1">Putative phosphoesterase</fullName>
    </submittedName>
</protein>
<accession>A0A1S6L374</accession>
<dbReference type="SUPFAM" id="SSF64182">
    <property type="entry name" value="DHH phosphoesterases"/>
    <property type="match status" value="1"/>
</dbReference>
<evidence type="ECO:0000313" key="1">
    <source>
        <dbReference type="EMBL" id="AQT28637.1"/>
    </source>
</evidence>
<sequence>MKVLIIYHHKCADGSFAAAISGLAHADDIVHYMASNYVPNDGDILDVNGVRLDQMPAIMQTNPVVKQIVDDVEVEVVEEGVQYDKVIVVDFSLSERQMAVMTQRFGTNFVVLDHHNVRTQQRYDAECRAIGVHANPEMIFNAAGSGALLAYMKNLSRFNSPRYARYLGNLIRMAQLVSDRDTWQRHITKAFEFYEGYAPELFSDPEAGGIIFESLPSTVAKARFLIMNGDIEELRAIGRDRIVKRNEKIAQMIKHNSYFSNGEGGLMFNHVVLPAPRALGSEAAQFVFENYPHFQLVIMPRITDKQPDTVFVSVRSIGCNGTEPHSAKQVAMQFTGNGHGNAAGFQMSRKQFEQMYPQVRLAHEEQDVVCC</sequence>
<dbReference type="EMBL" id="KY448244">
    <property type="protein sequence ID" value="AQT28637.1"/>
    <property type="molecule type" value="Genomic_DNA"/>
</dbReference>
<evidence type="ECO:0000313" key="2">
    <source>
        <dbReference type="Proteomes" id="UP000221250"/>
    </source>
</evidence>
<keyword evidence="2" id="KW-1185">Reference proteome</keyword>
<name>A0A1S6L374_9CAUD</name>
<reference evidence="1 2" key="1">
    <citation type="submission" date="2017-01" db="EMBL/GenBank/DDBJ databases">
        <authorList>
            <person name="Mah S.A."/>
            <person name="Swanson W.J."/>
            <person name="Moy G.W."/>
            <person name="Vacquier V.D."/>
        </authorList>
    </citation>
    <scope>NUCLEOTIDE SEQUENCE [LARGE SCALE GENOMIC DNA]</scope>
</reference>